<dbReference type="Pfam" id="PF01725">
    <property type="entry name" value="Ham1p_like"/>
    <property type="match status" value="1"/>
</dbReference>
<evidence type="ECO:0000256" key="5">
    <source>
        <dbReference type="ARBA" id="ARBA00022842"/>
    </source>
</evidence>
<keyword evidence="4 7" id="KW-0378">Hydrolase</keyword>
<dbReference type="PANTHER" id="PTHR11067:SF9">
    <property type="entry name" value="INOSINE TRIPHOSPHATE PYROPHOSPHATASE"/>
    <property type="match status" value="1"/>
</dbReference>
<dbReference type="EC" id="3.6.1.66" evidence="7"/>
<feature type="binding site" evidence="7">
    <location>
        <position position="182"/>
    </location>
    <ligand>
        <name>substrate</name>
    </ligand>
</feature>
<dbReference type="Gene3D" id="3.90.950.10">
    <property type="match status" value="1"/>
</dbReference>
<feature type="active site" description="Proton acceptor" evidence="7">
    <location>
        <position position="77"/>
    </location>
</feature>
<name>A0ABX8B9Y5_9BACT</name>
<dbReference type="HAMAP" id="MF_01405">
    <property type="entry name" value="Non_canon_purine_NTPase"/>
    <property type="match status" value="1"/>
</dbReference>
<feature type="binding site" evidence="7">
    <location>
        <position position="78"/>
    </location>
    <ligand>
        <name>substrate</name>
    </ligand>
</feature>
<protein>
    <recommendedName>
        <fullName evidence="7">dITP/XTP pyrophosphatase</fullName>
        <ecNumber evidence="7">3.6.1.66</ecNumber>
    </recommendedName>
    <alternativeName>
        <fullName evidence="7">Non-canonical purine NTP pyrophosphatase</fullName>
    </alternativeName>
    <alternativeName>
        <fullName evidence="7">Non-standard purine NTP pyrophosphatase</fullName>
    </alternativeName>
    <alternativeName>
        <fullName evidence="7">Nucleoside-triphosphate diphosphatase</fullName>
    </alternativeName>
    <alternativeName>
        <fullName evidence="7">Nucleoside-triphosphate pyrophosphatase</fullName>
        <shortName evidence="7">NTPase</shortName>
    </alternativeName>
</protein>
<dbReference type="InterPro" id="IPR002637">
    <property type="entry name" value="RdgB/HAM1"/>
</dbReference>
<reference evidence="9 10" key="1">
    <citation type="submission" date="2021-03" db="EMBL/GenBank/DDBJ databases">
        <title>Genomic and phenotypic characterization of Chloracidobacterium isolates provides evidence for multiple species.</title>
        <authorList>
            <person name="Saini M.K."/>
            <person name="Costas A.M.G."/>
            <person name="Tank M."/>
            <person name="Bryant D.A."/>
        </authorList>
    </citation>
    <scope>NUCLEOTIDE SEQUENCE [LARGE SCALE GENOMIC DNA]</scope>
    <source>
        <strain evidence="9 10">BV2-C</strain>
    </source>
</reference>
<dbReference type="CDD" id="cd00515">
    <property type="entry name" value="HAM1"/>
    <property type="match status" value="1"/>
</dbReference>
<dbReference type="SUPFAM" id="SSF52972">
    <property type="entry name" value="ITPase-like"/>
    <property type="match status" value="1"/>
</dbReference>
<evidence type="ECO:0000313" key="9">
    <source>
        <dbReference type="EMBL" id="QUW02856.1"/>
    </source>
</evidence>
<dbReference type="InterPro" id="IPR029001">
    <property type="entry name" value="ITPase-like_fam"/>
</dbReference>
<comment type="caution">
    <text evidence="7">Lacks conserved residue(s) required for the propagation of feature annotation.</text>
</comment>
<accession>A0ABX8B9Y5</accession>
<dbReference type="Proteomes" id="UP000676506">
    <property type="component" value="Chromosome 1"/>
</dbReference>
<sequence>MKASGPVFPALIVATRNAGKLREFRQLLNGVANGVVGLDTFPALPPMAETGVTFQDNALIKARAVHAATGGWVLADDSGLSVDALGGAPGVYSARYAGEQATDAENIAKLLTALRAVPPDQRTAQFVCVLALVTDTEESCFTGVCRGTLTDAPRGRAGFGYDPVFIPAGEMRTFAEMTLAEKATYSHRARAIQALVGKLTK</sequence>
<evidence type="ECO:0000256" key="4">
    <source>
        <dbReference type="ARBA" id="ARBA00022801"/>
    </source>
</evidence>
<keyword evidence="10" id="KW-1185">Reference proteome</keyword>
<organism evidence="9 10">
    <name type="scientific">Chloracidobacterium validum</name>
    <dbReference type="NCBI Taxonomy" id="2821543"/>
    <lineage>
        <taxon>Bacteria</taxon>
        <taxon>Pseudomonadati</taxon>
        <taxon>Acidobacteriota</taxon>
        <taxon>Terriglobia</taxon>
        <taxon>Terriglobales</taxon>
        <taxon>Acidobacteriaceae</taxon>
        <taxon>Chloracidobacterium</taxon>
    </lineage>
</organism>
<dbReference type="EMBL" id="CP072648">
    <property type="protein sequence ID" value="QUW02856.1"/>
    <property type="molecule type" value="Genomic_DNA"/>
</dbReference>
<evidence type="ECO:0000256" key="6">
    <source>
        <dbReference type="ARBA" id="ARBA00023080"/>
    </source>
</evidence>
<comment type="similarity">
    <text evidence="1 7 8">Belongs to the HAM1 NTPase family.</text>
</comment>
<keyword evidence="6 7" id="KW-0546">Nucleotide metabolism</keyword>
<evidence type="ECO:0000256" key="1">
    <source>
        <dbReference type="ARBA" id="ARBA00008023"/>
    </source>
</evidence>
<evidence type="ECO:0000256" key="2">
    <source>
        <dbReference type="ARBA" id="ARBA00022723"/>
    </source>
</evidence>
<gene>
    <name evidence="9" type="primary">rdgB</name>
    <name evidence="9" type="ORF">J8C06_11075</name>
</gene>
<comment type="cofactor">
    <cofactor evidence="7">
        <name>Mg(2+)</name>
        <dbReference type="ChEBI" id="CHEBI:18420"/>
    </cofactor>
    <text evidence="7">Binds 1 Mg(2+) ion per subunit.</text>
</comment>
<dbReference type="InterPro" id="IPR020922">
    <property type="entry name" value="dITP/XTP_pyrophosphatase"/>
</dbReference>
<dbReference type="NCBIfam" id="TIGR00042">
    <property type="entry name" value="RdgB/HAM1 family non-canonical purine NTP pyrophosphatase"/>
    <property type="match status" value="1"/>
</dbReference>
<comment type="catalytic activity">
    <reaction evidence="7">
        <text>dITP + H2O = dIMP + diphosphate + H(+)</text>
        <dbReference type="Rhea" id="RHEA:28342"/>
        <dbReference type="ChEBI" id="CHEBI:15377"/>
        <dbReference type="ChEBI" id="CHEBI:15378"/>
        <dbReference type="ChEBI" id="CHEBI:33019"/>
        <dbReference type="ChEBI" id="CHEBI:61194"/>
        <dbReference type="ChEBI" id="CHEBI:61382"/>
        <dbReference type="EC" id="3.6.1.66"/>
    </reaction>
</comment>
<keyword evidence="3 7" id="KW-0547">Nucleotide-binding</keyword>
<keyword evidence="5 7" id="KW-0460">Magnesium</keyword>
<comment type="subunit">
    <text evidence="7">Homodimer.</text>
</comment>
<feature type="binding site" evidence="7">
    <location>
        <position position="77"/>
    </location>
    <ligand>
        <name>Mg(2+)</name>
        <dbReference type="ChEBI" id="CHEBI:18420"/>
    </ligand>
</feature>
<comment type="function">
    <text evidence="7">Pyrophosphatase that catalyzes the hydrolysis of nucleoside triphosphates to their monophosphate derivatives, with a high preference for the non-canonical purine nucleotides XTP (xanthosine triphosphate), dITP (deoxyinosine triphosphate) and ITP. Seems to function as a house-cleaning enzyme that removes non-canonical purine nucleotides from the nucleotide pool, thus preventing their incorporation into DNA/RNA and avoiding chromosomal lesions.</text>
</comment>
<proteinExistence type="inferred from homology"/>
<evidence type="ECO:0000256" key="3">
    <source>
        <dbReference type="ARBA" id="ARBA00022741"/>
    </source>
</evidence>
<feature type="binding site" evidence="7">
    <location>
        <begin position="187"/>
        <end position="188"/>
    </location>
    <ligand>
        <name>substrate</name>
    </ligand>
</feature>
<feature type="binding site" evidence="7">
    <location>
        <begin position="159"/>
        <end position="162"/>
    </location>
    <ligand>
        <name>substrate</name>
    </ligand>
</feature>
<evidence type="ECO:0000313" key="10">
    <source>
        <dbReference type="Proteomes" id="UP000676506"/>
    </source>
</evidence>
<feature type="binding site" evidence="7">
    <location>
        <begin position="15"/>
        <end position="20"/>
    </location>
    <ligand>
        <name>substrate</name>
    </ligand>
</feature>
<comment type="catalytic activity">
    <reaction evidence="7">
        <text>XTP + H2O = XMP + diphosphate + H(+)</text>
        <dbReference type="Rhea" id="RHEA:28610"/>
        <dbReference type="ChEBI" id="CHEBI:15377"/>
        <dbReference type="ChEBI" id="CHEBI:15378"/>
        <dbReference type="ChEBI" id="CHEBI:33019"/>
        <dbReference type="ChEBI" id="CHEBI:57464"/>
        <dbReference type="ChEBI" id="CHEBI:61314"/>
        <dbReference type="EC" id="3.6.1.66"/>
    </reaction>
</comment>
<dbReference type="PANTHER" id="PTHR11067">
    <property type="entry name" value="INOSINE TRIPHOSPHATE PYROPHOSPHATASE/HAM1 PROTEIN"/>
    <property type="match status" value="1"/>
</dbReference>
<evidence type="ECO:0000256" key="7">
    <source>
        <dbReference type="HAMAP-Rule" id="MF_01405"/>
    </source>
</evidence>
<evidence type="ECO:0000256" key="8">
    <source>
        <dbReference type="RuleBase" id="RU003781"/>
    </source>
</evidence>
<dbReference type="RefSeq" id="WP_211428747.1">
    <property type="nucleotide sequence ID" value="NZ_CP072648.1"/>
</dbReference>
<comment type="catalytic activity">
    <reaction evidence="7">
        <text>ITP + H2O = IMP + diphosphate + H(+)</text>
        <dbReference type="Rhea" id="RHEA:29399"/>
        <dbReference type="ChEBI" id="CHEBI:15377"/>
        <dbReference type="ChEBI" id="CHEBI:15378"/>
        <dbReference type="ChEBI" id="CHEBI:33019"/>
        <dbReference type="ChEBI" id="CHEBI:58053"/>
        <dbReference type="ChEBI" id="CHEBI:61402"/>
        <dbReference type="EC" id="3.6.1.66"/>
    </reaction>
</comment>
<keyword evidence="2 7" id="KW-0479">Metal-binding</keyword>